<evidence type="ECO:0000313" key="2">
    <source>
        <dbReference type="EMBL" id="EME79379.1"/>
    </source>
</evidence>
<keyword evidence="3" id="KW-1185">Reference proteome</keyword>
<feature type="region of interest" description="Disordered" evidence="1">
    <location>
        <begin position="33"/>
        <end position="55"/>
    </location>
</feature>
<dbReference type="HOGENOM" id="CLU_2513612_0_0_1"/>
<dbReference type="EMBL" id="KB446562">
    <property type="protein sequence ID" value="EME79379.1"/>
    <property type="molecule type" value="Genomic_DNA"/>
</dbReference>
<dbReference type="AlphaFoldDB" id="M2ZJU7"/>
<dbReference type="VEuPathDB" id="FungiDB:MYCFIDRAFT_177981"/>
<organism evidence="2 3">
    <name type="scientific">Pseudocercospora fijiensis (strain CIRAD86)</name>
    <name type="common">Black leaf streak disease fungus</name>
    <name type="synonym">Mycosphaerella fijiensis</name>
    <dbReference type="NCBI Taxonomy" id="383855"/>
    <lineage>
        <taxon>Eukaryota</taxon>
        <taxon>Fungi</taxon>
        <taxon>Dikarya</taxon>
        <taxon>Ascomycota</taxon>
        <taxon>Pezizomycotina</taxon>
        <taxon>Dothideomycetes</taxon>
        <taxon>Dothideomycetidae</taxon>
        <taxon>Mycosphaerellales</taxon>
        <taxon>Mycosphaerellaceae</taxon>
        <taxon>Pseudocercospora</taxon>
    </lineage>
</organism>
<gene>
    <name evidence="2" type="ORF">MYCFIDRAFT_177981</name>
</gene>
<name>M2ZJU7_PSEFD</name>
<dbReference type="RefSeq" id="XP_007930104.1">
    <property type="nucleotide sequence ID" value="XM_007931913.1"/>
</dbReference>
<reference evidence="2 3" key="1">
    <citation type="journal article" date="2012" name="PLoS Pathog.">
        <title>Diverse lifestyles and strategies of plant pathogenesis encoded in the genomes of eighteen Dothideomycetes fungi.</title>
        <authorList>
            <person name="Ohm R.A."/>
            <person name="Feau N."/>
            <person name="Henrissat B."/>
            <person name="Schoch C.L."/>
            <person name="Horwitz B.A."/>
            <person name="Barry K.W."/>
            <person name="Condon B.J."/>
            <person name="Copeland A.C."/>
            <person name="Dhillon B."/>
            <person name="Glaser F."/>
            <person name="Hesse C.N."/>
            <person name="Kosti I."/>
            <person name="LaButti K."/>
            <person name="Lindquist E.A."/>
            <person name="Lucas S."/>
            <person name="Salamov A.A."/>
            <person name="Bradshaw R.E."/>
            <person name="Ciuffetti L."/>
            <person name="Hamelin R.C."/>
            <person name="Kema G.H.J."/>
            <person name="Lawrence C."/>
            <person name="Scott J.A."/>
            <person name="Spatafora J.W."/>
            <person name="Turgeon B.G."/>
            <person name="de Wit P.J.G.M."/>
            <person name="Zhong S."/>
            <person name="Goodwin S.B."/>
            <person name="Grigoriev I.V."/>
        </authorList>
    </citation>
    <scope>NUCLEOTIDE SEQUENCE [LARGE SCALE GENOMIC DNA]</scope>
    <source>
        <strain evidence="2 3">CIRAD86</strain>
    </source>
</reference>
<accession>M2ZJU7</accession>
<sequence>MLHSFTEHCTQAPAVICRRQILKASPFLAIRPDPQIVKSPSPQQTADENPTEHQQSMLTSLHTLVAPKYISSTLAEHNQSFRRGS</sequence>
<dbReference type="Proteomes" id="UP000016932">
    <property type="component" value="Unassembled WGS sequence"/>
</dbReference>
<proteinExistence type="predicted"/>
<evidence type="ECO:0000313" key="3">
    <source>
        <dbReference type="Proteomes" id="UP000016932"/>
    </source>
</evidence>
<dbReference type="KEGG" id="pfj:MYCFIDRAFT_177981"/>
<feature type="compositionally biased region" description="Polar residues" evidence="1">
    <location>
        <begin position="38"/>
        <end position="55"/>
    </location>
</feature>
<evidence type="ECO:0000256" key="1">
    <source>
        <dbReference type="SAM" id="MobiDB-lite"/>
    </source>
</evidence>
<dbReference type="GeneID" id="19333875"/>
<protein>
    <submittedName>
        <fullName evidence="2">Uncharacterized protein</fullName>
    </submittedName>
</protein>